<sequence>MPGVDSASLTSDLDLEWKISMAVSSSEVRSLNEVVVTLNLITTAQDGSKIVRPVEMTLAQFKDLKKTVENIHQQMENAKLL</sequence>
<proteinExistence type="predicted"/>
<protein>
    <submittedName>
        <fullName evidence="2">Comm domain-containing protein 6</fullName>
    </submittedName>
</protein>
<feature type="domain" description="COMM" evidence="1">
    <location>
        <begin position="11"/>
        <end position="79"/>
    </location>
</feature>
<accession>A0AAV3YEJ3</accession>
<name>A0AAV3YEJ3_9GAST</name>
<dbReference type="InterPro" id="IPR017920">
    <property type="entry name" value="COMM"/>
</dbReference>
<dbReference type="Proteomes" id="UP000735302">
    <property type="component" value="Unassembled WGS sequence"/>
</dbReference>
<dbReference type="Pfam" id="PF07258">
    <property type="entry name" value="COMM_domain"/>
    <property type="match status" value="1"/>
</dbReference>
<dbReference type="PROSITE" id="PS51269">
    <property type="entry name" value="COMM"/>
    <property type="match status" value="1"/>
</dbReference>
<reference evidence="2 3" key="1">
    <citation type="journal article" date="2021" name="Elife">
        <title>Chloroplast acquisition without the gene transfer in kleptoplastic sea slugs, Plakobranchus ocellatus.</title>
        <authorList>
            <person name="Maeda T."/>
            <person name="Takahashi S."/>
            <person name="Yoshida T."/>
            <person name="Shimamura S."/>
            <person name="Takaki Y."/>
            <person name="Nagai Y."/>
            <person name="Toyoda A."/>
            <person name="Suzuki Y."/>
            <person name="Arimoto A."/>
            <person name="Ishii H."/>
            <person name="Satoh N."/>
            <person name="Nishiyama T."/>
            <person name="Hasebe M."/>
            <person name="Maruyama T."/>
            <person name="Minagawa J."/>
            <person name="Obokata J."/>
            <person name="Shigenobu S."/>
        </authorList>
    </citation>
    <scope>NUCLEOTIDE SEQUENCE [LARGE SCALE GENOMIC DNA]</scope>
</reference>
<keyword evidence="3" id="KW-1185">Reference proteome</keyword>
<evidence type="ECO:0000313" key="2">
    <source>
        <dbReference type="EMBL" id="GFN81600.1"/>
    </source>
</evidence>
<gene>
    <name evidence="2" type="ORF">PoB_000810600</name>
</gene>
<organism evidence="2 3">
    <name type="scientific">Plakobranchus ocellatus</name>
    <dbReference type="NCBI Taxonomy" id="259542"/>
    <lineage>
        <taxon>Eukaryota</taxon>
        <taxon>Metazoa</taxon>
        <taxon>Spiralia</taxon>
        <taxon>Lophotrochozoa</taxon>
        <taxon>Mollusca</taxon>
        <taxon>Gastropoda</taxon>
        <taxon>Heterobranchia</taxon>
        <taxon>Euthyneura</taxon>
        <taxon>Panpulmonata</taxon>
        <taxon>Sacoglossa</taxon>
        <taxon>Placobranchoidea</taxon>
        <taxon>Plakobranchidae</taxon>
        <taxon>Plakobranchus</taxon>
    </lineage>
</organism>
<dbReference type="EMBL" id="BLXT01000945">
    <property type="protein sequence ID" value="GFN81600.1"/>
    <property type="molecule type" value="Genomic_DNA"/>
</dbReference>
<dbReference type="AlphaFoldDB" id="A0AAV3YEJ3"/>
<comment type="caution">
    <text evidence="2">The sequence shown here is derived from an EMBL/GenBank/DDBJ whole genome shotgun (WGS) entry which is preliminary data.</text>
</comment>
<evidence type="ECO:0000313" key="3">
    <source>
        <dbReference type="Proteomes" id="UP000735302"/>
    </source>
</evidence>
<evidence type="ECO:0000259" key="1">
    <source>
        <dbReference type="PROSITE" id="PS51269"/>
    </source>
</evidence>